<accession>A0A381ZZC0</accession>
<evidence type="ECO:0000313" key="2">
    <source>
        <dbReference type="EMBL" id="SVA94311.1"/>
    </source>
</evidence>
<gene>
    <name evidence="2" type="ORF">METZ01_LOCUS147165</name>
</gene>
<dbReference type="InterPro" id="IPR014188">
    <property type="entry name" value="Acrylyl-CoA_reductase_AcuI"/>
</dbReference>
<feature type="domain" description="Enoyl reductase (ER)" evidence="1">
    <location>
        <begin position="17"/>
        <end position="329"/>
    </location>
</feature>
<dbReference type="InterPro" id="IPR013154">
    <property type="entry name" value="ADH-like_N"/>
</dbReference>
<dbReference type="Gene3D" id="3.40.50.720">
    <property type="entry name" value="NAD(P)-binding Rossmann-like Domain"/>
    <property type="match status" value="1"/>
</dbReference>
<dbReference type="CDD" id="cd05280">
    <property type="entry name" value="MDR_yhdh_yhfp"/>
    <property type="match status" value="1"/>
</dbReference>
<dbReference type="AlphaFoldDB" id="A0A381ZZC0"/>
<proteinExistence type="predicted"/>
<dbReference type="Gene3D" id="3.90.180.10">
    <property type="entry name" value="Medium-chain alcohol dehydrogenases, catalytic domain"/>
    <property type="match status" value="1"/>
</dbReference>
<dbReference type="EMBL" id="UINC01023176">
    <property type="protein sequence ID" value="SVA94311.1"/>
    <property type="molecule type" value="Genomic_DNA"/>
</dbReference>
<dbReference type="InterPro" id="IPR051397">
    <property type="entry name" value="Zn-ADH-like_protein"/>
</dbReference>
<dbReference type="NCBIfam" id="TIGR02823">
    <property type="entry name" value="oxido_YhdH"/>
    <property type="match status" value="1"/>
</dbReference>
<evidence type="ECO:0000259" key="1">
    <source>
        <dbReference type="SMART" id="SM00829"/>
    </source>
</evidence>
<dbReference type="InterPro" id="IPR020843">
    <property type="entry name" value="ER"/>
</dbReference>
<organism evidence="2">
    <name type="scientific">marine metagenome</name>
    <dbReference type="NCBI Taxonomy" id="408172"/>
    <lineage>
        <taxon>unclassified sequences</taxon>
        <taxon>metagenomes</taxon>
        <taxon>ecological metagenomes</taxon>
    </lineage>
</organism>
<dbReference type="InterPro" id="IPR013149">
    <property type="entry name" value="ADH-like_C"/>
</dbReference>
<dbReference type="SUPFAM" id="SSF50129">
    <property type="entry name" value="GroES-like"/>
    <property type="match status" value="1"/>
</dbReference>
<dbReference type="InterPro" id="IPR036291">
    <property type="entry name" value="NAD(P)-bd_dom_sf"/>
</dbReference>
<protein>
    <recommendedName>
        <fullName evidence="1">Enoyl reductase (ER) domain-containing protein</fullName>
    </recommendedName>
</protein>
<dbReference type="Pfam" id="PF00107">
    <property type="entry name" value="ADH_zinc_N"/>
    <property type="match status" value="1"/>
</dbReference>
<dbReference type="SMART" id="SM00829">
    <property type="entry name" value="PKS_ER"/>
    <property type="match status" value="1"/>
</dbReference>
<reference evidence="2" key="1">
    <citation type="submission" date="2018-05" db="EMBL/GenBank/DDBJ databases">
        <authorList>
            <person name="Lanie J.A."/>
            <person name="Ng W.-L."/>
            <person name="Kazmierczak K.M."/>
            <person name="Andrzejewski T.M."/>
            <person name="Davidsen T.M."/>
            <person name="Wayne K.J."/>
            <person name="Tettelin H."/>
            <person name="Glass J.I."/>
            <person name="Rusch D."/>
            <person name="Podicherti R."/>
            <person name="Tsui H.-C.T."/>
            <person name="Winkler M.E."/>
        </authorList>
    </citation>
    <scope>NUCLEOTIDE SEQUENCE</scope>
</reference>
<dbReference type="SUPFAM" id="SSF51735">
    <property type="entry name" value="NAD(P)-binding Rossmann-fold domains"/>
    <property type="match status" value="1"/>
</dbReference>
<dbReference type="GO" id="GO:0043957">
    <property type="term" value="F:acryloyl-CoA reductase (NADPH) activity"/>
    <property type="evidence" value="ECO:0007669"/>
    <property type="project" value="TreeGrafter"/>
</dbReference>
<sequence length="333" mass="35511">MKLPIFKAFQVSEISEKKFESEIIERDINDLPAGDVLIKVCYSSINYKDALSATGNKGVTRQYPHTPGIDAAGVVIASTSEHFQEGEEVIVSGYDLGMNTAGGFGQFIRVPVGWVVSCPKELGMRSSMILGTAGFTAALCVEKLIANGLSPDEGNVLVTGASGGVGAIAVMLLNKLGFEVVASTGKITAHDLLKELGAREIIDRSELTELNPRPVLKERWAGAVDVVGGDTLLNVIKALNYGASVTACGLVQSTEFQASVLPFILRGVNLLGVDSVELPLDTKKKVWGKLANDWGLSNLESICTEIKFDQLSENIKNVLLGKATGRYLLNLQG</sequence>
<dbReference type="InterPro" id="IPR011032">
    <property type="entry name" value="GroES-like_sf"/>
</dbReference>
<dbReference type="PANTHER" id="PTHR43677">
    <property type="entry name" value="SHORT-CHAIN DEHYDROGENASE/REDUCTASE"/>
    <property type="match status" value="1"/>
</dbReference>
<dbReference type="PANTHER" id="PTHR43677:SF1">
    <property type="entry name" value="ACRYLYL-COA REDUCTASE ACUI-RELATED"/>
    <property type="match status" value="1"/>
</dbReference>
<dbReference type="Pfam" id="PF08240">
    <property type="entry name" value="ADH_N"/>
    <property type="match status" value="1"/>
</dbReference>
<name>A0A381ZZC0_9ZZZZ</name>